<keyword evidence="1" id="KW-0812">Transmembrane</keyword>
<keyword evidence="4" id="KW-1185">Reference proteome</keyword>
<organism evidence="3 4">
    <name type="scientific">Paramicrosporidium saccamoebae</name>
    <dbReference type="NCBI Taxonomy" id="1246581"/>
    <lineage>
        <taxon>Eukaryota</taxon>
        <taxon>Fungi</taxon>
        <taxon>Fungi incertae sedis</taxon>
        <taxon>Cryptomycota</taxon>
        <taxon>Cryptomycota incertae sedis</taxon>
        <taxon>Paramicrosporidium</taxon>
    </lineage>
</organism>
<accession>A0A2H9TQQ6</accession>
<dbReference type="Proteomes" id="UP000240830">
    <property type="component" value="Unassembled WGS sequence"/>
</dbReference>
<feature type="transmembrane region" description="Helical" evidence="1">
    <location>
        <begin position="111"/>
        <end position="136"/>
    </location>
</feature>
<sequence>MNRLLLPLLFGLAICARSRSSEPYFPIVTRTLEAASAMRGTELVLSTSAESAIQETALSDNASDNSTVESEFEELTEDEPLPEPQLIHGDAVVQNNYNVKLGETTVTPPEMFIYAVGVLLMLGLVFGVVILGTIMMRLLSDNERSRIPIIPSPGYQANWKHDPVYDMPNGYGPQFEEQTLHPTNYREHAE</sequence>
<feature type="chain" id="PRO_5014117901" evidence="2">
    <location>
        <begin position="21"/>
        <end position="190"/>
    </location>
</feature>
<comment type="caution">
    <text evidence="3">The sequence shown here is derived from an EMBL/GenBank/DDBJ whole genome shotgun (WGS) entry which is preliminary data.</text>
</comment>
<keyword evidence="1" id="KW-0472">Membrane</keyword>
<feature type="signal peptide" evidence="2">
    <location>
        <begin position="1"/>
        <end position="20"/>
    </location>
</feature>
<keyword evidence="2" id="KW-0732">Signal</keyword>
<keyword evidence="1" id="KW-1133">Transmembrane helix</keyword>
<proteinExistence type="predicted"/>
<reference evidence="3 4" key="1">
    <citation type="submission" date="2016-10" db="EMBL/GenBank/DDBJ databases">
        <title>The genome of Paramicrosporidium saccamoebae is the missing link in understanding Cryptomycota and Microsporidia evolution.</title>
        <authorList>
            <person name="Quandt C.A."/>
            <person name="Beaudet D."/>
            <person name="Corsaro D."/>
            <person name="Michel R."/>
            <person name="Corradi N."/>
            <person name="James T."/>
        </authorList>
    </citation>
    <scope>NUCLEOTIDE SEQUENCE [LARGE SCALE GENOMIC DNA]</scope>
    <source>
        <strain evidence="3 4">KSL3</strain>
    </source>
</reference>
<gene>
    <name evidence="3" type="ORF">PSACC_00158</name>
</gene>
<evidence type="ECO:0000313" key="4">
    <source>
        <dbReference type="Proteomes" id="UP000240830"/>
    </source>
</evidence>
<evidence type="ECO:0000256" key="1">
    <source>
        <dbReference type="SAM" id="Phobius"/>
    </source>
</evidence>
<evidence type="ECO:0000313" key="3">
    <source>
        <dbReference type="EMBL" id="PJF20000.1"/>
    </source>
</evidence>
<dbReference type="AlphaFoldDB" id="A0A2H9TQQ6"/>
<dbReference type="EMBL" id="MTSL01000014">
    <property type="protein sequence ID" value="PJF20000.1"/>
    <property type="molecule type" value="Genomic_DNA"/>
</dbReference>
<protein>
    <submittedName>
        <fullName evidence="3">Uncharacterized protein</fullName>
    </submittedName>
</protein>
<name>A0A2H9TQQ6_9FUNG</name>
<evidence type="ECO:0000256" key="2">
    <source>
        <dbReference type="SAM" id="SignalP"/>
    </source>
</evidence>